<evidence type="ECO:0000313" key="1">
    <source>
        <dbReference type="EMBL" id="VFR03184.1"/>
    </source>
</evidence>
<evidence type="ECO:0000313" key="2">
    <source>
        <dbReference type="Proteomes" id="UP000595140"/>
    </source>
</evidence>
<gene>
    <name evidence="1" type="ORF">CCAM_LOCUS44959</name>
</gene>
<proteinExistence type="predicted"/>
<organism evidence="1 2">
    <name type="scientific">Cuscuta campestris</name>
    <dbReference type="NCBI Taxonomy" id="132261"/>
    <lineage>
        <taxon>Eukaryota</taxon>
        <taxon>Viridiplantae</taxon>
        <taxon>Streptophyta</taxon>
        <taxon>Embryophyta</taxon>
        <taxon>Tracheophyta</taxon>
        <taxon>Spermatophyta</taxon>
        <taxon>Magnoliopsida</taxon>
        <taxon>eudicotyledons</taxon>
        <taxon>Gunneridae</taxon>
        <taxon>Pentapetalae</taxon>
        <taxon>asterids</taxon>
        <taxon>lamiids</taxon>
        <taxon>Solanales</taxon>
        <taxon>Convolvulaceae</taxon>
        <taxon>Cuscuteae</taxon>
        <taxon>Cuscuta</taxon>
        <taxon>Cuscuta subgen. Grammica</taxon>
        <taxon>Cuscuta sect. Cleistogrammica</taxon>
    </lineage>
</organism>
<dbReference type="AlphaFoldDB" id="A0A484NPU5"/>
<dbReference type="Proteomes" id="UP000595140">
    <property type="component" value="Unassembled WGS sequence"/>
</dbReference>
<name>A0A484NPU5_9ASTE</name>
<sequence length="215" mass="23671">MWVIAKPSYHYPYLASLVTGDGVPPAMRPIFGVSLSSCPSFTGLRRLPAFSLSLYLACFLATGSSRALPWTFCVEIGLFPYPCAHPSSVPCENFPSTLLDGGRKTMRFPPCSANPPAVLHTRMPLTNAWSWRMEAHHGLVHHHRPHHGLVAIGIHGGVLDSGRLAELEERRVDAAWQHYLRAADHPSRLLGHHTSLQGRYLLGRLPEAFSVNAGI</sequence>
<protein>
    <submittedName>
        <fullName evidence="1">Uncharacterized protein</fullName>
    </submittedName>
</protein>
<dbReference type="EMBL" id="OOIL02006863">
    <property type="protein sequence ID" value="VFR03184.1"/>
    <property type="molecule type" value="Genomic_DNA"/>
</dbReference>
<accession>A0A484NPU5</accession>
<reference evidence="1 2" key="1">
    <citation type="submission" date="2018-04" db="EMBL/GenBank/DDBJ databases">
        <authorList>
            <person name="Vogel A."/>
        </authorList>
    </citation>
    <scope>NUCLEOTIDE SEQUENCE [LARGE SCALE GENOMIC DNA]</scope>
</reference>
<keyword evidence="2" id="KW-1185">Reference proteome</keyword>